<evidence type="ECO:0000313" key="5">
    <source>
        <dbReference type="Proteomes" id="UP001501427"/>
    </source>
</evidence>
<evidence type="ECO:0000313" key="4">
    <source>
        <dbReference type="Proteomes" id="UP000549343"/>
    </source>
</evidence>
<dbReference type="AlphaFoldDB" id="A0A7W7IBU8"/>
<dbReference type="RefSeq" id="WP_184882742.1">
    <property type="nucleotide sequence ID" value="NZ_BAAAHD010000020.1"/>
</dbReference>
<sequence>MPAPPLNEDLQLAMALEAPPADEASRGTGPAEDAGEPRGERPEPPVRLHRWLVAAGVTAGIVLTAGMLALFESTDRDGAAPAPPPVPSIAPEAPSPPPAPSREKTKAASPTKEAEPPKTPKAPGPGRLSVDDSACRGVQQVLGLPTRCTIRLKATGGPVKWSVASVRSEDARISAEGGGKLAKGRATSVEVTVRPRVLCFVDGSGTGTVSFAPGGTATVTYTCWER</sequence>
<feature type="region of interest" description="Disordered" evidence="1">
    <location>
        <begin position="1"/>
        <end position="44"/>
    </location>
</feature>
<organism evidence="3 4">
    <name type="scientific">Actinomadura livida</name>
    <dbReference type="NCBI Taxonomy" id="79909"/>
    <lineage>
        <taxon>Bacteria</taxon>
        <taxon>Bacillati</taxon>
        <taxon>Actinomycetota</taxon>
        <taxon>Actinomycetes</taxon>
        <taxon>Streptosporangiales</taxon>
        <taxon>Thermomonosporaceae</taxon>
        <taxon>Actinomadura</taxon>
    </lineage>
</organism>
<reference evidence="5" key="2">
    <citation type="journal article" date="2019" name="Int. J. Syst. Evol. Microbiol.">
        <title>The Global Catalogue of Microorganisms (GCM) 10K type strain sequencing project: providing services to taxonomists for standard genome sequencing and annotation.</title>
        <authorList>
            <consortium name="The Broad Institute Genomics Platform"/>
            <consortium name="The Broad Institute Genome Sequencing Center for Infectious Disease"/>
            <person name="Wu L."/>
            <person name="Ma J."/>
        </authorList>
    </citation>
    <scope>NUCLEOTIDE SEQUENCE [LARGE SCALE GENOMIC DNA]</scope>
    <source>
        <strain evidence="5">JCM 10667</strain>
    </source>
</reference>
<feature type="compositionally biased region" description="Pro residues" evidence="1">
    <location>
        <begin position="81"/>
        <end position="100"/>
    </location>
</feature>
<evidence type="ECO:0000256" key="1">
    <source>
        <dbReference type="SAM" id="MobiDB-lite"/>
    </source>
</evidence>
<feature type="compositionally biased region" description="Basic and acidic residues" evidence="1">
    <location>
        <begin position="35"/>
        <end position="44"/>
    </location>
</feature>
<accession>A0A7W7IBU8</accession>
<feature type="compositionally biased region" description="Basic and acidic residues" evidence="1">
    <location>
        <begin position="101"/>
        <end position="118"/>
    </location>
</feature>
<dbReference type="Proteomes" id="UP001501427">
    <property type="component" value="Unassembled WGS sequence"/>
</dbReference>
<dbReference type="Proteomes" id="UP000549343">
    <property type="component" value="Unassembled WGS sequence"/>
</dbReference>
<protein>
    <submittedName>
        <fullName evidence="3">Uncharacterized protein</fullName>
    </submittedName>
</protein>
<evidence type="ECO:0000313" key="2">
    <source>
        <dbReference type="EMBL" id="GAA0559208.1"/>
    </source>
</evidence>
<feature type="region of interest" description="Disordered" evidence="1">
    <location>
        <begin position="76"/>
        <end position="131"/>
    </location>
</feature>
<dbReference type="EMBL" id="BAAAHD010000020">
    <property type="protein sequence ID" value="GAA0559208.1"/>
    <property type="molecule type" value="Genomic_DNA"/>
</dbReference>
<keyword evidence="5" id="KW-1185">Reference proteome</keyword>
<reference evidence="2" key="1">
    <citation type="journal article" date="2014" name="Int. J. Syst. Evol. Microbiol.">
        <title>Complete genome of a new Firmicutes species belonging to the dominant human colonic microbiota ('Ruminococcus bicirculans') reveals two chromosomes and a selective capacity to utilize plant glucans.</title>
        <authorList>
            <consortium name="NISC Comparative Sequencing Program"/>
            <person name="Wegmann U."/>
            <person name="Louis P."/>
            <person name="Goesmann A."/>
            <person name="Henrissat B."/>
            <person name="Duncan S.H."/>
            <person name="Flint H.J."/>
        </authorList>
    </citation>
    <scope>NUCLEOTIDE SEQUENCE</scope>
    <source>
        <strain evidence="2">JCM 10667</strain>
    </source>
</reference>
<reference evidence="3 4" key="3">
    <citation type="submission" date="2020-08" db="EMBL/GenBank/DDBJ databases">
        <title>Sequencing the genomes of 1000 actinobacteria strains.</title>
        <authorList>
            <person name="Klenk H.-P."/>
        </authorList>
    </citation>
    <scope>NUCLEOTIDE SEQUENCE [LARGE SCALE GENOMIC DNA]</scope>
    <source>
        <strain evidence="3 4">DSM 44772</strain>
    </source>
</reference>
<proteinExistence type="predicted"/>
<dbReference type="EMBL" id="JACHMV010000001">
    <property type="protein sequence ID" value="MBB4774204.1"/>
    <property type="molecule type" value="Genomic_DNA"/>
</dbReference>
<comment type="caution">
    <text evidence="3">The sequence shown here is derived from an EMBL/GenBank/DDBJ whole genome shotgun (WGS) entry which is preliminary data.</text>
</comment>
<gene>
    <name evidence="3" type="ORF">F4557_002622</name>
    <name evidence="2" type="ORF">GCM10009546_21620</name>
</gene>
<reference evidence="2" key="4">
    <citation type="submission" date="2023-12" db="EMBL/GenBank/DDBJ databases">
        <authorList>
            <person name="Sun Q."/>
            <person name="Inoue M."/>
        </authorList>
    </citation>
    <scope>NUCLEOTIDE SEQUENCE</scope>
    <source>
        <strain evidence="2">JCM 10667</strain>
    </source>
</reference>
<name>A0A7W7IBU8_9ACTN</name>
<evidence type="ECO:0000313" key="3">
    <source>
        <dbReference type="EMBL" id="MBB4774204.1"/>
    </source>
</evidence>